<sequence>MANLNQIQKEVSEILSNQKSMKADIKAILELLGSQNPIKESLEAVAAKIVNDLTKLINDCPCNKEILEALGKQPKDQLVEQPKEKGKGLNLGKYSYPNYGVGNEELGSSGNPKALTWPFKAPAGWPNQF</sequence>
<dbReference type="InterPro" id="IPR004986">
    <property type="entry name" value="Caulimo_virion-assoc"/>
</dbReference>
<evidence type="ECO:0000256" key="1">
    <source>
        <dbReference type="ARBA" id="ARBA00004328"/>
    </source>
</evidence>
<reference evidence="11" key="1">
    <citation type="journal article" date="2014" name="Arch. Virol.">
        <title>A phylogeographical study of the cauliflower mosaic virus population in mid-Eurasia Iran using complete genome analysis.</title>
        <authorList>
            <person name="Farzadfar S."/>
            <person name="Pourrahim R."/>
            <person name="Ebrahimi H."/>
        </authorList>
    </citation>
    <scope>NUCLEOTIDE SEQUENCE</scope>
    <source>
        <strain evidence="11">IRNWKB13</strain>
    </source>
</reference>
<name>A0A059SRD0_9VIRU</name>
<evidence type="ECO:0000256" key="8">
    <source>
        <dbReference type="ARBA" id="ARBA00023157"/>
    </source>
</evidence>
<evidence type="ECO:0000256" key="2">
    <source>
        <dbReference type="ARBA" id="ARBA00004621"/>
    </source>
</evidence>
<evidence type="ECO:0000256" key="4">
    <source>
        <dbReference type="ARBA" id="ARBA00016421"/>
    </source>
</evidence>
<keyword evidence="5" id="KW-0946">Virion</keyword>
<evidence type="ECO:0000256" key="9">
    <source>
        <dbReference type="ARBA" id="ARBA00024988"/>
    </source>
</evidence>
<evidence type="ECO:0000256" key="5">
    <source>
        <dbReference type="ARBA" id="ARBA00022844"/>
    </source>
</evidence>
<comment type="similarity">
    <text evidence="3">Belongs to the caulimovirus ORF III family.</text>
</comment>
<dbReference type="GO" id="GO:0044423">
    <property type="term" value="C:virion component"/>
    <property type="evidence" value="ECO:0007669"/>
    <property type="project" value="UniProtKB-KW"/>
</dbReference>
<evidence type="ECO:0000256" key="7">
    <source>
        <dbReference type="ARBA" id="ARBA00023081"/>
    </source>
</evidence>
<protein>
    <recommendedName>
        <fullName evidence="4">Virion-associated protein</fullName>
    </recommendedName>
    <alternativeName>
        <fullName evidence="10">Protein 3</fullName>
    </alternativeName>
</protein>
<dbReference type="GO" id="GO:0044219">
    <property type="term" value="C:host cell plasmodesma"/>
    <property type="evidence" value="ECO:0007669"/>
    <property type="project" value="UniProtKB-SubCell"/>
</dbReference>
<keyword evidence="6" id="KW-0175">Coiled coil</keyword>
<evidence type="ECO:0000256" key="3">
    <source>
        <dbReference type="ARBA" id="ARBA00007906"/>
    </source>
</evidence>
<evidence type="ECO:0000256" key="6">
    <source>
        <dbReference type="ARBA" id="ARBA00023054"/>
    </source>
</evidence>
<dbReference type="Gene3D" id="6.10.250.630">
    <property type="match status" value="1"/>
</dbReference>
<evidence type="ECO:0000256" key="10">
    <source>
        <dbReference type="ARBA" id="ARBA00030551"/>
    </source>
</evidence>
<keyword evidence="7" id="KW-1031">Host cell junction</keyword>
<comment type="function">
    <text evidence="9">Plays a role in virus cell-to-cell and plant-to-plant transmission. Interacts with virion icosahedral capsid and movement protein, thereby facilitating virion cell-to-cell transmission through plasmodesmata opened by viral movement protein. Also interacts with aphid transmission factor, attaching the virion to aphid stylet when the animal feeds on an virus infected plant. Aphid saliva may later detach the virion, inducing release of infectious particles when the animal feeds on a new plant.</text>
</comment>
<keyword evidence="8" id="KW-1015">Disulfide bond</keyword>
<gene>
    <name evidence="11" type="primary">ORF3</name>
</gene>
<accession>A0A059SRD0</accession>
<evidence type="ECO:0000313" key="11">
    <source>
        <dbReference type="EMBL" id="AHA91308.1"/>
    </source>
</evidence>
<dbReference type="EMBL" id="KF357591">
    <property type="protein sequence ID" value="AHA91308.1"/>
    <property type="molecule type" value="Genomic_DNA"/>
</dbReference>
<dbReference type="GO" id="GO:0003677">
    <property type="term" value="F:DNA binding"/>
    <property type="evidence" value="ECO:0007669"/>
    <property type="project" value="InterPro"/>
</dbReference>
<proteinExistence type="inferred from homology"/>
<dbReference type="Pfam" id="PF03310">
    <property type="entry name" value="Cauli_DNA-bind"/>
    <property type="match status" value="1"/>
</dbReference>
<comment type="subcellular location">
    <subcellularLocation>
        <location evidence="2">Host cell junction</location>
        <location evidence="2">Host plasmodesma</location>
    </subcellularLocation>
    <subcellularLocation>
        <location evidence="1">Virion</location>
    </subcellularLocation>
</comment>
<organism evidence="11">
    <name type="scientific">Cauliflower mosaic virus</name>
    <dbReference type="NCBI Taxonomy" id="10641"/>
    <lineage>
        <taxon>Viruses</taxon>
        <taxon>Riboviria</taxon>
        <taxon>Pararnavirae</taxon>
        <taxon>Artverviricota</taxon>
        <taxon>Revtraviricetes</taxon>
        <taxon>Ortervirales</taxon>
        <taxon>Caulimoviridae</taxon>
        <taxon>Caulimovirus</taxon>
        <taxon>Caulimovirus tessellobrassicae</taxon>
    </lineage>
</organism>